<name>A0A8J4XU22_CHIOP</name>
<dbReference type="OrthoDB" id="6371339at2759"/>
<organism evidence="2 3">
    <name type="scientific">Chionoecetes opilio</name>
    <name type="common">Atlantic snow crab</name>
    <name type="synonym">Cancer opilio</name>
    <dbReference type="NCBI Taxonomy" id="41210"/>
    <lineage>
        <taxon>Eukaryota</taxon>
        <taxon>Metazoa</taxon>
        <taxon>Ecdysozoa</taxon>
        <taxon>Arthropoda</taxon>
        <taxon>Crustacea</taxon>
        <taxon>Multicrustacea</taxon>
        <taxon>Malacostraca</taxon>
        <taxon>Eumalacostraca</taxon>
        <taxon>Eucarida</taxon>
        <taxon>Decapoda</taxon>
        <taxon>Pleocyemata</taxon>
        <taxon>Brachyura</taxon>
        <taxon>Eubrachyura</taxon>
        <taxon>Majoidea</taxon>
        <taxon>Majidae</taxon>
        <taxon>Chionoecetes</taxon>
    </lineage>
</organism>
<protein>
    <submittedName>
        <fullName evidence="2">Uncharacterized protein</fullName>
    </submittedName>
</protein>
<evidence type="ECO:0000313" key="2">
    <source>
        <dbReference type="EMBL" id="KAG0714788.1"/>
    </source>
</evidence>
<dbReference type="EMBL" id="JACEEZ010020236">
    <property type="protein sequence ID" value="KAG0714788.1"/>
    <property type="molecule type" value="Genomic_DNA"/>
</dbReference>
<accession>A0A8J4XU22</accession>
<dbReference type="Proteomes" id="UP000770661">
    <property type="component" value="Unassembled WGS sequence"/>
</dbReference>
<gene>
    <name evidence="2" type="ORF">GWK47_013449</name>
</gene>
<feature type="region of interest" description="Disordered" evidence="1">
    <location>
        <begin position="17"/>
        <end position="61"/>
    </location>
</feature>
<comment type="caution">
    <text evidence="2">The sequence shown here is derived from an EMBL/GenBank/DDBJ whole genome shotgun (WGS) entry which is preliminary data.</text>
</comment>
<proteinExistence type="predicted"/>
<evidence type="ECO:0000256" key="1">
    <source>
        <dbReference type="SAM" id="MobiDB-lite"/>
    </source>
</evidence>
<dbReference type="AlphaFoldDB" id="A0A8J4XU22"/>
<reference evidence="2" key="1">
    <citation type="submission" date="2020-07" db="EMBL/GenBank/DDBJ databases">
        <title>The High-quality genome of the commercially important snow crab, Chionoecetes opilio.</title>
        <authorList>
            <person name="Jeong J.-H."/>
            <person name="Ryu S."/>
        </authorList>
    </citation>
    <scope>NUCLEOTIDE SEQUENCE</scope>
    <source>
        <strain evidence="2">MADBK_172401_WGS</strain>
        <tissue evidence="2">Digestive gland</tissue>
    </source>
</reference>
<sequence length="168" mass="18677">MGHPPNIVLATEGVHHREFSSSSAHDTKSLSAIRPPITLKEFGDPEDAQDPEVSPLDPVSRTPSELAHIVAAVPNHYESSGTHLHWQQPYFASSLVMPQGLLEHLSRTRGEQDDMGVAHALIRETHQKMSRAGQGRRKQKTKNQVVEVGALVWVKKRPQYQARAVKSM</sequence>
<evidence type="ECO:0000313" key="3">
    <source>
        <dbReference type="Proteomes" id="UP000770661"/>
    </source>
</evidence>
<keyword evidence="3" id="KW-1185">Reference proteome</keyword>